<dbReference type="PROSITE" id="PS01174">
    <property type="entry name" value="LIPASE_GDXG_SER"/>
    <property type="match status" value="1"/>
</dbReference>
<keyword evidence="2" id="KW-0378">Hydrolase</keyword>
<dbReference type="InterPro" id="IPR013094">
    <property type="entry name" value="AB_hydrolase_3"/>
</dbReference>
<dbReference type="PANTHER" id="PTHR48081">
    <property type="entry name" value="AB HYDROLASE SUPERFAMILY PROTEIN C4A8.06C"/>
    <property type="match status" value="1"/>
</dbReference>
<dbReference type="PIRSF" id="PIRSF037251">
    <property type="entry name" value="Arylacetamide_deacetylase"/>
    <property type="match status" value="1"/>
</dbReference>
<dbReference type="KEGG" id="tmu:101351686"/>
<organism evidence="8 9">
    <name type="scientific">Trichechus manatus latirostris</name>
    <name type="common">Florida manatee</name>
    <dbReference type="NCBI Taxonomy" id="127582"/>
    <lineage>
        <taxon>Eukaryota</taxon>
        <taxon>Metazoa</taxon>
        <taxon>Chordata</taxon>
        <taxon>Craniata</taxon>
        <taxon>Vertebrata</taxon>
        <taxon>Euteleostomi</taxon>
        <taxon>Mammalia</taxon>
        <taxon>Eutheria</taxon>
        <taxon>Afrotheria</taxon>
        <taxon>Sirenia</taxon>
        <taxon>Trichechidae</taxon>
        <taxon>Trichechus</taxon>
    </lineage>
</organism>
<gene>
    <name evidence="9" type="primary">AADACL2</name>
</gene>
<accession>A0A2Y9DRH6</accession>
<evidence type="ECO:0000256" key="6">
    <source>
        <dbReference type="SAM" id="SignalP"/>
    </source>
</evidence>
<keyword evidence="3" id="KW-1015">Disulfide bond</keyword>
<dbReference type="Pfam" id="PF07859">
    <property type="entry name" value="Abhydrolase_3"/>
    <property type="match status" value="2"/>
</dbReference>
<comment type="similarity">
    <text evidence="1">Belongs to the 'GDXG' lipolytic enzyme family.</text>
</comment>
<dbReference type="InterPro" id="IPR050300">
    <property type="entry name" value="GDXG_lipolytic_enzyme"/>
</dbReference>
<evidence type="ECO:0000256" key="4">
    <source>
        <dbReference type="PIRSR" id="PIRSR037251-1"/>
    </source>
</evidence>
<feature type="domain" description="Alpha/beta hydrolase fold-3" evidence="7">
    <location>
        <begin position="314"/>
        <end position="374"/>
    </location>
</feature>
<dbReference type="InterPro" id="IPR033140">
    <property type="entry name" value="Lipase_GDXG_put_SER_AS"/>
</dbReference>
<dbReference type="RefSeq" id="XP_004379276.3">
    <property type="nucleotide sequence ID" value="XM_004379219.3"/>
</dbReference>
<evidence type="ECO:0000313" key="9">
    <source>
        <dbReference type="RefSeq" id="XP_004379276.3"/>
    </source>
</evidence>
<protein>
    <submittedName>
        <fullName evidence="9">Arylacetamide deacetylase-like 2</fullName>
    </submittedName>
</protein>
<dbReference type="GO" id="GO:0016020">
    <property type="term" value="C:membrane"/>
    <property type="evidence" value="ECO:0007669"/>
    <property type="project" value="InterPro"/>
</dbReference>
<evidence type="ECO:0000256" key="5">
    <source>
        <dbReference type="PROSITE-ProRule" id="PRU10038"/>
    </source>
</evidence>
<feature type="active site" evidence="4 5">
    <location>
        <position position="190"/>
    </location>
</feature>
<reference evidence="9" key="1">
    <citation type="submission" date="2025-08" db="UniProtKB">
        <authorList>
            <consortium name="RefSeq"/>
        </authorList>
    </citation>
    <scope>IDENTIFICATION</scope>
</reference>
<evidence type="ECO:0000256" key="1">
    <source>
        <dbReference type="ARBA" id="ARBA00010515"/>
    </source>
</evidence>
<dbReference type="AlphaFoldDB" id="A0A2Y9DRH6"/>
<evidence type="ECO:0000313" key="8">
    <source>
        <dbReference type="Proteomes" id="UP000248480"/>
    </source>
</evidence>
<keyword evidence="8" id="KW-1185">Reference proteome</keyword>
<evidence type="ECO:0000259" key="7">
    <source>
        <dbReference type="Pfam" id="PF07859"/>
    </source>
</evidence>
<dbReference type="CTD" id="344752"/>
<name>A0A2Y9DRH6_TRIMA</name>
<sequence>MVGFKALCFGLFCILFASHIYTPVPDNVEESWKVMALDATAKTCVFTALFLEKIGIMRFEEFLSMVFMLDYTQPVSDEYITVTDNTFIDVPVRLYLPKRKSETPRRAVIYIHGGGFCCGSFKQTAYDFLNRWTANRLDAVVVAVDYRLTSQYHFPVQLEDGITAVKFFLQDKILRKYGVDPNRICISGDSSGGTLTAAITQEMQNDPEIKHKIKIQALLYPALQVADSNLPSHLDNEHGILLTRDIAIKLVSLYFTKDEALPQAMRQNQHMPLESRHLFKLVNWSTLLPEKYRKGHIYTEPILGRPNYLLPGLLDKRALPLLANDSQLQNLPLTYILTCQYDVLRDDGLMYVTRLRNVGVQVAHDHVEDGIHGALSYMSSPFHLRLGLRIRDMYISWLDENL</sequence>
<dbReference type="InParanoid" id="A0A2Y9DRH6"/>
<dbReference type="Proteomes" id="UP000248480">
    <property type="component" value="Unplaced"/>
</dbReference>
<feature type="active site" evidence="4">
    <location>
        <position position="372"/>
    </location>
</feature>
<dbReference type="STRING" id="127582.A0A2Y9DRH6"/>
<dbReference type="SUPFAM" id="SSF53474">
    <property type="entry name" value="alpha/beta-Hydrolases"/>
    <property type="match status" value="1"/>
</dbReference>
<dbReference type="GeneID" id="101351686"/>
<dbReference type="InterPro" id="IPR017157">
    <property type="entry name" value="Arylacetamide_deacetylase"/>
</dbReference>
<dbReference type="GO" id="GO:0052689">
    <property type="term" value="F:carboxylic ester hydrolase activity"/>
    <property type="evidence" value="ECO:0007669"/>
    <property type="project" value="InterPro"/>
</dbReference>
<dbReference type="Gene3D" id="3.40.50.1820">
    <property type="entry name" value="alpha/beta hydrolase"/>
    <property type="match status" value="1"/>
</dbReference>
<feature type="signal peptide" evidence="6">
    <location>
        <begin position="1"/>
        <end position="17"/>
    </location>
</feature>
<evidence type="ECO:0000256" key="3">
    <source>
        <dbReference type="ARBA" id="ARBA00023157"/>
    </source>
</evidence>
<dbReference type="InterPro" id="IPR029058">
    <property type="entry name" value="AB_hydrolase_fold"/>
</dbReference>
<dbReference type="PANTHER" id="PTHR48081:SF28">
    <property type="entry name" value="ALPHA_BETA HYDROLASE FOLD-3 DOMAIN-CONTAINING PROTEIN"/>
    <property type="match status" value="1"/>
</dbReference>
<feature type="domain" description="Alpha/beta hydrolase fold-3" evidence="7">
    <location>
        <begin position="108"/>
        <end position="258"/>
    </location>
</feature>
<proteinExistence type="inferred from homology"/>
<keyword evidence="6" id="KW-0732">Signal</keyword>
<feature type="chain" id="PRO_5016177077" evidence="6">
    <location>
        <begin position="18"/>
        <end position="402"/>
    </location>
</feature>
<evidence type="ECO:0000256" key="2">
    <source>
        <dbReference type="ARBA" id="ARBA00022801"/>
    </source>
</evidence>
<feature type="active site" evidence="4">
    <location>
        <position position="342"/>
    </location>
</feature>